<dbReference type="Gene3D" id="3.40.50.10320">
    <property type="entry name" value="LmbE-like"/>
    <property type="match status" value="1"/>
</dbReference>
<reference evidence="2 3" key="1">
    <citation type="journal article" date="2019" name="Int. J. Syst. Evol. Microbiol.">
        <title>The Global Catalogue of Microorganisms (GCM) 10K type strain sequencing project: providing services to taxonomists for standard genome sequencing and annotation.</title>
        <authorList>
            <consortium name="The Broad Institute Genomics Platform"/>
            <consortium name="The Broad Institute Genome Sequencing Center for Infectious Disease"/>
            <person name="Wu L."/>
            <person name="Ma J."/>
        </authorList>
    </citation>
    <scope>NUCLEOTIDE SEQUENCE [LARGE SCALE GENOMIC DNA]</scope>
    <source>
        <strain evidence="2 3">JCM 6833</strain>
    </source>
</reference>
<keyword evidence="1" id="KW-0862">Zinc</keyword>
<dbReference type="SUPFAM" id="SSF89372">
    <property type="entry name" value="Fucose-specific lectin"/>
    <property type="match status" value="1"/>
</dbReference>
<evidence type="ECO:0000313" key="3">
    <source>
        <dbReference type="Proteomes" id="UP001501509"/>
    </source>
</evidence>
<keyword evidence="3" id="KW-1185">Reference proteome</keyword>
<gene>
    <name evidence="2" type="ORF">GCM10010411_70080</name>
</gene>
<name>A0ABN3QEG9_9ACTN</name>
<dbReference type="Proteomes" id="UP001501509">
    <property type="component" value="Unassembled WGS sequence"/>
</dbReference>
<dbReference type="PANTHER" id="PTHR12993:SF23">
    <property type="entry name" value="N-ACETYLGLUCOSAMINYLPHOSPHATIDYLINOSITOL DEACETYLASE"/>
    <property type="match status" value="1"/>
</dbReference>
<evidence type="ECO:0000313" key="2">
    <source>
        <dbReference type="EMBL" id="GAA2623805.1"/>
    </source>
</evidence>
<dbReference type="PANTHER" id="PTHR12993">
    <property type="entry name" value="N-ACETYLGLUCOSAMINYL-PHOSPHATIDYLINOSITOL DE-N-ACETYLASE-RELATED"/>
    <property type="match status" value="1"/>
</dbReference>
<proteinExistence type="predicted"/>
<dbReference type="Pfam" id="PF02585">
    <property type="entry name" value="PIG-L"/>
    <property type="match status" value="1"/>
</dbReference>
<comment type="caution">
    <text evidence="2">The sequence shown here is derived from an EMBL/GenBank/DDBJ whole genome shotgun (WGS) entry which is preliminary data.</text>
</comment>
<evidence type="ECO:0000256" key="1">
    <source>
        <dbReference type="ARBA" id="ARBA00022833"/>
    </source>
</evidence>
<dbReference type="EMBL" id="BAAATD010000011">
    <property type="protein sequence ID" value="GAA2623805.1"/>
    <property type="molecule type" value="Genomic_DNA"/>
</dbReference>
<sequence>MLGAGLAFGGFWFAGTESGTRRVTVPAQPAAVPDGIGRADRFLHVVAHEDDDLLFMNPDIQDVVAAGHDTTTVFVTAGEGRAKAYDPYEYSASRERGIRLAYANMAGVKDRWRRDAMTAGPLTVQVDTLVERPKVRLVWFRLPDGADARPGTEGKHALRRLQKDTTGTFCVPTVVPPGSPFARCVTRAELLAALQSLIRTFDSTVVRYQDTQPDGHDHKDHVAAARLTAEAVRGAGDPRLVEVGYVDYPVLRLPVNLGPGQRARKKLAFEAYRSHDRLISDKKLRKYWAWTQRMYHRWPGGGVQLARGADGLLRAFAVEQGGLYVWSQRTAEQWTGPIRIDPGFPLTPSVSVGVVGDRWTVAARRSDDAHGIVLFQAGRANAWQVTQLGTPGRERDRKLTGSPAVTATADGRVMVLVRTGTGTLAMRKQGKRQHEFGRWRDLGGRNLRDGLAVTPAGRSPVEVFAASDDDPKGPPWLHQAGPGAVVRWREDGTGRLVRGEDIGHTSPAGPLRLAVGPGGATQLMHRDPHSGDYLLQTAQRDGTFSAPRRVGGVEGVDGAALAATGTGAVICARGSVPTGTNCAVTNAPAAGRGGRSALATRWSFGPWTPLGGPIVGGPAVAVDATGRAMVVTLGHHGRLLVNRQQAPGAAAFGGWREVAETG</sequence>
<dbReference type="RefSeq" id="WP_344546773.1">
    <property type="nucleotide sequence ID" value="NZ_BAAATD010000011.1"/>
</dbReference>
<accession>A0ABN3QEG9</accession>
<dbReference type="SUPFAM" id="SSF102588">
    <property type="entry name" value="LmbE-like"/>
    <property type="match status" value="1"/>
</dbReference>
<dbReference type="InterPro" id="IPR024078">
    <property type="entry name" value="LmbE-like_dom_sf"/>
</dbReference>
<dbReference type="InterPro" id="IPR003737">
    <property type="entry name" value="GlcNAc_PI_deacetylase-related"/>
</dbReference>
<organism evidence="2 3">
    <name type="scientific">Actinomadura fulvescens</name>
    <dbReference type="NCBI Taxonomy" id="46160"/>
    <lineage>
        <taxon>Bacteria</taxon>
        <taxon>Bacillati</taxon>
        <taxon>Actinomycetota</taxon>
        <taxon>Actinomycetes</taxon>
        <taxon>Streptosporangiales</taxon>
        <taxon>Thermomonosporaceae</taxon>
        <taxon>Actinomadura</taxon>
    </lineage>
</organism>
<protein>
    <submittedName>
        <fullName evidence="2">PIG-L family deacetylase</fullName>
    </submittedName>
</protein>